<dbReference type="GO" id="GO:0016829">
    <property type="term" value="F:lyase activity"/>
    <property type="evidence" value="ECO:0007669"/>
    <property type="project" value="UniProtKB-UniRule"/>
</dbReference>
<dbReference type="EC" id="2.8.1.9" evidence="4"/>
<dbReference type="PANTHER" id="PTHR14237">
    <property type="entry name" value="MOLYBDOPTERIN COFACTOR SULFURASE MOSC"/>
    <property type="match status" value="1"/>
</dbReference>
<keyword evidence="3 4" id="KW-0501">Molybdenum cofactor biosynthesis</keyword>
<dbReference type="SUPFAM" id="SSF53383">
    <property type="entry name" value="PLP-dependent transferases"/>
    <property type="match status" value="1"/>
</dbReference>
<dbReference type="SUPFAM" id="SSF141673">
    <property type="entry name" value="MOSC N-terminal domain-like"/>
    <property type="match status" value="1"/>
</dbReference>
<evidence type="ECO:0000256" key="3">
    <source>
        <dbReference type="ARBA" id="ARBA00023150"/>
    </source>
</evidence>
<dbReference type="InterPro" id="IPR015422">
    <property type="entry name" value="PyrdxlP-dep_Trfase_small"/>
</dbReference>
<dbReference type="VEuPathDB" id="FungiDB:PV08_04812"/>
<dbReference type="AlphaFoldDB" id="A0A0D1ZY93"/>
<reference evidence="7 8" key="1">
    <citation type="submission" date="2015-01" db="EMBL/GenBank/DDBJ databases">
        <title>The Genome Sequence of Exophiala spinifera CBS89968.</title>
        <authorList>
            <consortium name="The Broad Institute Genomics Platform"/>
            <person name="Cuomo C."/>
            <person name="de Hoog S."/>
            <person name="Gorbushina A."/>
            <person name="Stielow B."/>
            <person name="Teixiera M."/>
            <person name="Abouelleil A."/>
            <person name="Chapman S.B."/>
            <person name="Priest M."/>
            <person name="Young S.K."/>
            <person name="Wortman J."/>
            <person name="Nusbaum C."/>
            <person name="Birren B."/>
        </authorList>
    </citation>
    <scope>NUCLEOTIDE SEQUENCE [LARGE SCALE GENOMIC DNA]</scope>
    <source>
        <strain evidence="7 8">CBS 89968</strain>
    </source>
</reference>
<dbReference type="Gene3D" id="3.40.640.10">
    <property type="entry name" value="Type I PLP-dependent aspartate aminotransferase-like (Major domain)"/>
    <property type="match status" value="1"/>
</dbReference>
<feature type="compositionally biased region" description="Gly residues" evidence="5">
    <location>
        <begin position="673"/>
        <end position="682"/>
    </location>
</feature>
<comment type="cofactor">
    <cofactor evidence="4">
        <name>pyridoxal 5'-phosphate</name>
        <dbReference type="ChEBI" id="CHEBI:597326"/>
    </cofactor>
</comment>
<dbReference type="GO" id="GO:0030170">
    <property type="term" value="F:pyridoxal phosphate binding"/>
    <property type="evidence" value="ECO:0007669"/>
    <property type="project" value="UniProtKB-UniRule"/>
</dbReference>
<dbReference type="PROSITE" id="PS51340">
    <property type="entry name" value="MOSC"/>
    <property type="match status" value="1"/>
</dbReference>
<evidence type="ECO:0000256" key="2">
    <source>
        <dbReference type="ARBA" id="ARBA00022898"/>
    </source>
</evidence>
<dbReference type="HAMAP" id="MF_03050">
    <property type="entry name" value="MOCOS"/>
    <property type="match status" value="1"/>
</dbReference>
<dbReference type="Pfam" id="PF03476">
    <property type="entry name" value="MOSC_N"/>
    <property type="match status" value="1"/>
</dbReference>
<proteinExistence type="inferred from homology"/>
<keyword evidence="1 4" id="KW-0808">Transferase</keyword>
<feature type="region of interest" description="Disordered" evidence="5">
    <location>
        <begin position="668"/>
        <end position="689"/>
    </location>
</feature>
<organism evidence="7 8">
    <name type="scientific">Exophiala spinifera</name>
    <dbReference type="NCBI Taxonomy" id="91928"/>
    <lineage>
        <taxon>Eukaryota</taxon>
        <taxon>Fungi</taxon>
        <taxon>Dikarya</taxon>
        <taxon>Ascomycota</taxon>
        <taxon>Pezizomycotina</taxon>
        <taxon>Eurotiomycetes</taxon>
        <taxon>Chaetothyriomycetidae</taxon>
        <taxon>Chaetothyriales</taxon>
        <taxon>Herpotrichiellaceae</taxon>
        <taxon>Exophiala</taxon>
    </lineage>
</organism>
<dbReference type="GO" id="GO:0030151">
    <property type="term" value="F:molybdenum ion binding"/>
    <property type="evidence" value="ECO:0007669"/>
    <property type="project" value="UniProtKB-UniRule"/>
</dbReference>
<evidence type="ECO:0000256" key="5">
    <source>
        <dbReference type="SAM" id="MobiDB-lite"/>
    </source>
</evidence>
<dbReference type="STRING" id="91928.A0A0D1ZY93"/>
<protein>
    <recommendedName>
        <fullName evidence="4">Molybdenum cofactor sulfurase</fullName>
        <shortName evidence="4">MCS</shortName>
        <shortName evidence="4">MOS</shortName>
        <shortName evidence="4">MoCo sulfurase</shortName>
        <ecNumber evidence="4">2.8.1.9</ecNumber>
    </recommendedName>
    <alternativeName>
        <fullName evidence="4">Molybdenum cofactor sulfurtransferase</fullName>
    </alternativeName>
</protein>
<dbReference type="Pfam" id="PF03473">
    <property type="entry name" value="MOSC"/>
    <property type="match status" value="1"/>
</dbReference>
<dbReference type="Gene3D" id="3.90.1150.10">
    <property type="entry name" value="Aspartate Aminotransferase, domain 1"/>
    <property type="match status" value="1"/>
</dbReference>
<keyword evidence="8" id="KW-1185">Reference proteome</keyword>
<name>A0A0D1ZY93_9EURO</name>
<dbReference type="Pfam" id="PF00266">
    <property type="entry name" value="Aminotran_5"/>
    <property type="match status" value="1"/>
</dbReference>
<sequence>MRGPGSKEVQHVAKIDPDTGLIANIDEIRNQEYPNLSQTTYLDHAGTTLYPKSLIEAYAKELSSNILGNPHSASASSQLSSRRIDDVRLSILRFFNASPDDFDVVFVANATAAIKLVADAFRDSNDGFCYRYHVESHTSVVGVRELASEGSHCLRDDDEVEQWLTNLEQPSADFGRTTLLFAYPGQSNMTGRRLPLRWPEKIQRLRASRNLPVYSLLDAAALVSTAPLDLSNSSAAPDFTAVSFYKIFGFPDVGALIVRKGSGDILLQRKYFGGGTVDMVTMVGEAWHAKRETSLHTRLEDGTLPFHNIVALDLALDIHKRLYGGMANISRHANSLASKLRRLLRDLRHANGAQVCVLYPGDEVSETTQGPVVAFNLKEKQGKIVSTNEVEKLGIVKNIQFRTGGLCNPGSVATHLGLSADEMRRNYAAGQRCGGDNDIINGKPTGAIRVSFGAMSSPTDVATFVDFIKEFYVDANPVISRPTLPADTTRSAQHPADSFIVESLSVFPIKSCAAYKIPPDMAWEVGPKGLAWDREWCLVHQGTSAALSQKRYPRMALLRPEIDLTDRVLRVSYVSDNVSASSISSSTTTTTSHILELTLDEESPRHHHLTSLATCDATTTNKSSTVCGDQVDVQVYTAREVSDFFTAALGVPCTLARFPTTGTTRQAQVRVPGRGGGSGGSGGHHHQQATELGRSIALANESPILLVSRSSVNRLNEQIKQNGPGSRGGGGVGKAVAADSFRGNIVIAEQHVGGLAEHPYVEDEWTTVQIGSLPDNNFEILGPCQRCQMVCVDQKSAQRRQEPFSTLAKTRRRDGKVWFGMHMCVKAARHGQHSTPISIKVGDRVTPFV</sequence>
<comment type="function">
    <text evidence="4">Sulfurates the molybdenum cofactor. Sulfation of molybdenum is essential for xanthine dehydrogenase (XDH) and aldehyde oxidase (ADO) enzymes in which molybdenum cofactor is liganded by 1 oxygen and 1 sulfur atom in active form.</text>
</comment>
<feature type="domain" description="MOSC" evidence="6">
    <location>
        <begin position="665"/>
        <end position="848"/>
    </location>
</feature>
<dbReference type="InterPro" id="IPR005303">
    <property type="entry name" value="MOCOS_middle"/>
</dbReference>
<feature type="active site" evidence="4">
    <location>
        <position position="407"/>
    </location>
</feature>
<comment type="catalytic activity">
    <reaction evidence="4">
        <text>Mo-molybdopterin + L-cysteine + AH2 = thio-Mo-molybdopterin + L-alanine + A + H2O</text>
        <dbReference type="Rhea" id="RHEA:42636"/>
        <dbReference type="ChEBI" id="CHEBI:13193"/>
        <dbReference type="ChEBI" id="CHEBI:15377"/>
        <dbReference type="ChEBI" id="CHEBI:17499"/>
        <dbReference type="ChEBI" id="CHEBI:35235"/>
        <dbReference type="ChEBI" id="CHEBI:57972"/>
        <dbReference type="ChEBI" id="CHEBI:71302"/>
        <dbReference type="ChEBI" id="CHEBI:82685"/>
        <dbReference type="EC" id="2.8.1.9"/>
    </reaction>
</comment>
<dbReference type="GO" id="GO:0006777">
    <property type="term" value="P:Mo-molybdopterin cofactor biosynthetic process"/>
    <property type="evidence" value="ECO:0007669"/>
    <property type="project" value="UniProtKB-UniRule"/>
</dbReference>
<dbReference type="InterPro" id="IPR015421">
    <property type="entry name" value="PyrdxlP-dep_Trfase_major"/>
</dbReference>
<evidence type="ECO:0000256" key="4">
    <source>
        <dbReference type="HAMAP-Rule" id="MF_03050"/>
    </source>
</evidence>
<evidence type="ECO:0000313" key="7">
    <source>
        <dbReference type="EMBL" id="KIW17617.1"/>
    </source>
</evidence>
<dbReference type="Proteomes" id="UP000053328">
    <property type="component" value="Unassembled WGS sequence"/>
</dbReference>
<accession>A0A0D1ZY93</accession>
<dbReference type="InterPro" id="IPR005302">
    <property type="entry name" value="MoCF_Sase_C"/>
</dbReference>
<dbReference type="GO" id="GO:0008265">
    <property type="term" value="F:molybdenum cofactor sulfurtransferase activity"/>
    <property type="evidence" value="ECO:0007669"/>
    <property type="project" value="UniProtKB-UniRule"/>
</dbReference>
<dbReference type="OrthoDB" id="10264306at2759"/>
<gene>
    <name evidence="4" type="primary">hxB</name>
    <name evidence="7" type="ORF">PV08_04812</name>
</gene>
<evidence type="ECO:0000256" key="1">
    <source>
        <dbReference type="ARBA" id="ARBA00022679"/>
    </source>
</evidence>
<dbReference type="InterPro" id="IPR028886">
    <property type="entry name" value="MoCo_sulfurase"/>
</dbReference>
<evidence type="ECO:0000313" key="8">
    <source>
        <dbReference type="Proteomes" id="UP000053328"/>
    </source>
</evidence>
<dbReference type="HOGENOM" id="CLU_010913_0_0_1"/>
<feature type="modified residue" description="N6-(pyridoxal phosphate)lysine" evidence="4">
    <location>
        <position position="246"/>
    </location>
</feature>
<evidence type="ECO:0000259" key="6">
    <source>
        <dbReference type="PROSITE" id="PS51340"/>
    </source>
</evidence>
<dbReference type="InterPro" id="IPR000192">
    <property type="entry name" value="Aminotrans_V_dom"/>
</dbReference>
<keyword evidence="2 4" id="KW-0663">Pyridoxal phosphate</keyword>
<dbReference type="GeneID" id="27331895"/>
<dbReference type="RefSeq" id="XP_016237833.1">
    <property type="nucleotide sequence ID" value="XM_016379156.1"/>
</dbReference>
<comment type="similarity">
    <text evidence="4">Belongs to the class-V pyridoxal-phosphate-dependent aminotransferase family. MOCOS subfamily.</text>
</comment>
<dbReference type="EMBL" id="KN847494">
    <property type="protein sequence ID" value="KIW17617.1"/>
    <property type="molecule type" value="Genomic_DNA"/>
</dbReference>
<dbReference type="PANTHER" id="PTHR14237:SF80">
    <property type="entry name" value="MOLYBDENUM COFACTOR SULFURASE"/>
    <property type="match status" value="1"/>
</dbReference>
<dbReference type="InterPro" id="IPR015424">
    <property type="entry name" value="PyrdxlP-dep_Trfase"/>
</dbReference>